<evidence type="ECO:0000256" key="4">
    <source>
        <dbReference type="ARBA" id="ARBA00023125"/>
    </source>
</evidence>
<reference evidence="11" key="1">
    <citation type="journal article" date="2019" name="Int. J. Syst. Evol. Microbiol.">
        <title>The Global Catalogue of Microorganisms (GCM) 10K type strain sequencing project: providing services to taxonomists for standard genome sequencing and annotation.</title>
        <authorList>
            <consortium name="The Broad Institute Genomics Platform"/>
            <consortium name="The Broad Institute Genome Sequencing Center for Infectious Disease"/>
            <person name="Wu L."/>
            <person name="Ma J."/>
        </authorList>
    </citation>
    <scope>NUCLEOTIDE SEQUENCE [LARGE SCALE GENOMIC DNA]</scope>
    <source>
        <strain evidence="11">JCM 17551</strain>
    </source>
</reference>
<gene>
    <name evidence="10" type="primary">pilR</name>
    <name evidence="10" type="ORF">GCM10022277_42280</name>
</gene>
<evidence type="ECO:0000256" key="7">
    <source>
        <dbReference type="SAM" id="MobiDB-lite"/>
    </source>
</evidence>
<dbReference type="Gene3D" id="1.10.8.60">
    <property type="match status" value="1"/>
</dbReference>
<dbReference type="CDD" id="cd00009">
    <property type="entry name" value="AAA"/>
    <property type="match status" value="1"/>
</dbReference>
<dbReference type="Gene3D" id="3.40.50.2300">
    <property type="match status" value="1"/>
</dbReference>
<accession>A0ABP7NBK0</accession>
<dbReference type="InterPro" id="IPR025943">
    <property type="entry name" value="Sigma_54_int_dom_ATP-bd_2"/>
</dbReference>
<dbReference type="PROSITE" id="PS00676">
    <property type="entry name" value="SIGMA54_INTERACT_2"/>
    <property type="match status" value="1"/>
</dbReference>
<dbReference type="SUPFAM" id="SSF52540">
    <property type="entry name" value="P-loop containing nucleoside triphosphate hydrolases"/>
    <property type="match status" value="1"/>
</dbReference>
<dbReference type="PROSITE" id="PS00688">
    <property type="entry name" value="SIGMA54_INTERACT_3"/>
    <property type="match status" value="1"/>
</dbReference>
<dbReference type="InterPro" id="IPR011006">
    <property type="entry name" value="CheY-like_superfamily"/>
</dbReference>
<evidence type="ECO:0000259" key="9">
    <source>
        <dbReference type="PROSITE" id="PS50110"/>
    </source>
</evidence>
<dbReference type="PROSITE" id="PS50045">
    <property type="entry name" value="SIGMA54_INTERACT_4"/>
    <property type="match status" value="1"/>
</dbReference>
<feature type="domain" description="Sigma-54 factor interaction" evidence="8">
    <location>
        <begin position="143"/>
        <end position="372"/>
    </location>
</feature>
<dbReference type="Pfam" id="PF00072">
    <property type="entry name" value="Response_reg"/>
    <property type="match status" value="1"/>
</dbReference>
<dbReference type="InterPro" id="IPR009057">
    <property type="entry name" value="Homeodomain-like_sf"/>
</dbReference>
<dbReference type="InterPro" id="IPR025944">
    <property type="entry name" value="Sigma_54_int_dom_CS"/>
</dbReference>
<keyword evidence="11" id="KW-1185">Reference proteome</keyword>
<keyword evidence="5" id="KW-0804">Transcription</keyword>
<dbReference type="SMART" id="SM00448">
    <property type="entry name" value="REC"/>
    <property type="match status" value="1"/>
</dbReference>
<feature type="region of interest" description="Disordered" evidence="7">
    <location>
        <begin position="120"/>
        <end position="139"/>
    </location>
</feature>
<dbReference type="PANTHER" id="PTHR32071">
    <property type="entry name" value="TRANSCRIPTIONAL REGULATORY PROTEIN"/>
    <property type="match status" value="1"/>
</dbReference>
<dbReference type="InterPro" id="IPR058031">
    <property type="entry name" value="AAA_lid_NorR"/>
</dbReference>
<evidence type="ECO:0000259" key="8">
    <source>
        <dbReference type="PROSITE" id="PS50045"/>
    </source>
</evidence>
<comment type="caution">
    <text evidence="10">The sequence shown here is derived from an EMBL/GenBank/DDBJ whole genome shotgun (WGS) entry which is preliminary data.</text>
</comment>
<evidence type="ECO:0000256" key="3">
    <source>
        <dbReference type="ARBA" id="ARBA00023015"/>
    </source>
</evidence>
<dbReference type="Pfam" id="PF00158">
    <property type="entry name" value="Sigma54_activat"/>
    <property type="match status" value="1"/>
</dbReference>
<protein>
    <submittedName>
        <fullName evidence="10">Two-component system response regulator PilR</fullName>
    </submittedName>
</protein>
<dbReference type="PROSITE" id="PS50110">
    <property type="entry name" value="RESPONSE_REGULATORY"/>
    <property type="match status" value="1"/>
</dbReference>
<organism evidence="10 11">
    <name type="scientific">Litoribacillus peritrichatus</name>
    <dbReference type="NCBI Taxonomy" id="718191"/>
    <lineage>
        <taxon>Bacteria</taxon>
        <taxon>Pseudomonadati</taxon>
        <taxon>Pseudomonadota</taxon>
        <taxon>Gammaproteobacteria</taxon>
        <taxon>Oceanospirillales</taxon>
        <taxon>Oceanospirillaceae</taxon>
        <taxon>Litoribacillus</taxon>
    </lineage>
</organism>
<dbReference type="InterPro" id="IPR027417">
    <property type="entry name" value="P-loop_NTPase"/>
</dbReference>
<keyword evidence="1" id="KW-0547">Nucleotide-binding</keyword>
<keyword evidence="6" id="KW-0597">Phosphoprotein</keyword>
<dbReference type="InterPro" id="IPR002078">
    <property type="entry name" value="Sigma_54_int"/>
</dbReference>
<dbReference type="Gene3D" id="1.10.10.60">
    <property type="entry name" value="Homeodomain-like"/>
    <property type="match status" value="1"/>
</dbReference>
<name>A0ABP7NBK0_9GAMM</name>
<dbReference type="PANTHER" id="PTHR32071:SF100">
    <property type="entry name" value="RESPONSE REGULATOR PROTEIN PILR"/>
    <property type="match status" value="1"/>
</dbReference>
<sequence>MNQQVLVIDDEPDIRELLDITLMRMGIDAVLAENITQAKNILASQSFDLCLTDMNLPDGNGIELISHIQQTNPNLPVAVITAYGSMETAVSALKAGAFDFISKPVDLKHLRDLVQSAFKLPSSSKTSSGPAEPISSEAKTNKILGNSNAVALLRKQVTKLSRSQAPVYIHGESGSGKELAARLIHELGPRSDGPFIAVNCGAIPSELMESEFFGHKKGAFTGATENKEGFFQAASGGTLFLDEVADLPLAMQVKLLRALQEKSVRPVGEQKEVSIDVRILSATHKDLAKEVDEGNFRQDLFYRINVITLNVPSLRERKEDIELLASKILEKIAQEWQMDQIQLDPTSMTALKNYHFPGNIRELQNILERAYTLCEGDVISPEDLQLPSTTNASTLDETQVDISEIEALDDYLESIEKKAIQQALEETRWNKTAAAKRLGITFRALRYKLKKLDME</sequence>
<evidence type="ECO:0000256" key="2">
    <source>
        <dbReference type="ARBA" id="ARBA00022840"/>
    </source>
</evidence>
<evidence type="ECO:0000256" key="1">
    <source>
        <dbReference type="ARBA" id="ARBA00022741"/>
    </source>
</evidence>
<proteinExistence type="predicted"/>
<dbReference type="Pfam" id="PF02954">
    <property type="entry name" value="HTH_8"/>
    <property type="match status" value="1"/>
</dbReference>
<dbReference type="InterPro" id="IPR003593">
    <property type="entry name" value="AAA+_ATPase"/>
</dbReference>
<dbReference type="Pfam" id="PF25601">
    <property type="entry name" value="AAA_lid_14"/>
    <property type="match status" value="1"/>
</dbReference>
<evidence type="ECO:0000256" key="6">
    <source>
        <dbReference type="PROSITE-ProRule" id="PRU00169"/>
    </source>
</evidence>
<keyword evidence="2" id="KW-0067">ATP-binding</keyword>
<keyword evidence="4" id="KW-0238">DNA-binding</keyword>
<keyword evidence="3" id="KW-0805">Transcription regulation</keyword>
<dbReference type="InterPro" id="IPR001789">
    <property type="entry name" value="Sig_transdc_resp-reg_receiver"/>
</dbReference>
<evidence type="ECO:0000313" key="10">
    <source>
        <dbReference type="EMBL" id="GAA3941924.1"/>
    </source>
</evidence>
<dbReference type="Proteomes" id="UP001501565">
    <property type="component" value="Unassembled WGS sequence"/>
</dbReference>
<dbReference type="RefSeq" id="WP_344800648.1">
    <property type="nucleotide sequence ID" value="NZ_BAABBN010000015.1"/>
</dbReference>
<feature type="modified residue" description="4-aspartylphosphate" evidence="6">
    <location>
        <position position="53"/>
    </location>
</feature>
<dbReference type="Gene3D" id="3.40.50.300">
    <property type="entry name" value="P-loop containing nucleotide triphosphate hydrolases"/>
    <property type="match status" value="1"/>
</dbReference>
<dbReference type="InterPro" id="IPR002197">
    <property type="entry name" value="HTH_Fis"/>
</dbReference>
<dbReference type="PRINTS" id="PR01590">
    <property type="entry name" value="HTHFIS"/>
</dbReference>
<evidence type="ECO:0000256" key="5">
    <source>
        <dbReference type="ARBA" id="ARBA00023163"/>
    </source>
</evidence>
<dbReference type="EMBL" id="BAABBN010000015">
    <property type="protein sequence ID" value="GAA3941924.1"/>
    <property type="molecule type" value="Genomic_DNA"/>
</dbReference>
<dbReference type="SUPFAM" id="SSF52172">
    <property type="entry name" value="CheY-like"/>
    <property type="match status" value="1"/>
</dbReference>
<dbReference type="SMART" id="SM00382">
    <property type="entry name" value="AAA"/>
    <property type="match status" value="1"/>
</dbReference>
<feature type="domain" description="Response regulatory" evidence="9">
    <location>
        <begin position="4"/>
        <end position="118"/>
    </location>
</feature>
<evidence type="ECO:0000313" key="11">
    <source>
        <dbReference type="Proteomes" id="UP001501565"/>
    </source>
</evidence>
<dbReference type="SUPFAM" id="SSF46689">
    <property type="entry name" value="Homeodomain-like"/>
    <property type="match status" value="1"/>
</dbReference>